<name>A0ABZ0SG76_9MICO</name>
<dbReference type="RefSeq" id="WP_320940768.1">
    <property type="nucleotide sequence ID" value="NZ_BAABEU010000010.1"/>
</dbReference>
<dbReference type="EMBL" id="CP139368">
    <property type="protein sequence ID" value="WPR88046.1"/>
    <property type="molecule type" value="Genomic_DNA"/>
</dbReference>
<dbReference type="InterPro" id="IPR049730">
    <property type="entry name" value="SNF2/RAD54-like_C"/>
</dbReference>
<dbReference type="Proteomes" id="UP001323798">
    <property type="component" value="Chromosome"/>
</dbReference>
<dbReference type="InterPro" id="IPR001650">
    <property type="entry name" value="Helicase_C-like"/>
</dbReference>
<dbReference type="Gene3D" id="3.40.50.300">
    <property type="entry name" value="P-loop containing nucleotide triphosphate hydrolases"/>
    <property type="match status" value="1"/>
</dbReference>
<protein>
    <submittedName>
        <fullName evidence="4">SNF2-related protein</fullName>
    </submittedName>
</protein>
<sequence length="1002" mass="109658">MPASFSASEPSAASGGRGASWRELLADRAGARASGIPLALAFELRERLPQRSPWAPPRTQEARIAGSVRADREVLLGIRPCVRSHSTGGWVKGDVSWESLRRPGGPHDEEQARWFAELHALTRDVRTLGAPLDTSEWITLDTVGSRLLWPQLASAAALGIPFVGTRRDRRIVLADHAEIALAVDAAPRGGLTLRARASIDGTGVEGLRAIGRTGVYALAFDESAVTITLAPVALTGAVRAAVDKPRGLVVPAADVDDFLREYYPRIARTSRVVGSDGIELPSLPEPQLVVEVAHSAGHAVTFRLRWDYPGSAPKPFAADLGDAERDTALEAELVRRLRDAWDRAGGPAFAAEGMLDDTDAAEFITSVVPTFEALAGVRIAVTGIPPDYRELAAAPEITVTTVESPDPDWFDLGVIVTIDGRRIPFTPLFTALSRGRKKMLLQDGAYFSLAHPALQRLRDLIDESGGLAEWEPGTVRISRYQVDFWEEFEDLADRSEPAVAWRALAEGLRAIAEEGPAPVATAASPEGITATLRPYQQAGLDWLAFLWSHRLGGILADDMGLGKTLQMLAFIQHLRATGERRPVLVVAPASVLSTWSAEAARFAPDLRVETLAATAKKRRMTVRDAAASADVVVTSYTVLRLDADAFAEIAWSAVVLDEAQFVKNPKTKLHRAVGRLRADARYAVTGTPLENSLSELWALLSLTAPGLFPSARRFREEYIGPIEKGTVPENQEGGSFRAGRLARLRRRIRPLVLRRTKELVATELPPKQEQLLRIELEPSHRAIYDATLQRERQKVLGLLEDLDRNRFIVFRSLTLLRMLSLAPGLVDPEHAHIPSSKLEALIDQLQEIVAEGHRVLVFSQFTSYLALVRERLERVGISFCTLDGSTRHRERVIDGFRSGSAPVFLISLKAGGFGLTLTEAEYVFLLDPWWNPAAEAQAVDRAHRLGQSHPVNVYRMIAADTIEDKVMALQQRKARLFQAVMDDDALFGQALTAADIRGLLDG</sequence>
<feature type="domain" description="Helicase C-terminal" evidence="3">
    <location>
        <begin position="841"/>
        <end position="992"/>
    </location>
</feature>
<feature type="domain" description="Helicase ATP-binding" evidence="2">
    <location>
        <begin position="544"/>
        <end position="706"/>
    </location>
</feature>
<dbReference type="Gene3D" id="3.40.50.10810">
    <property type="entry name" value="Tandem AAA-ATPase domain"/>
    <property type="match status" value="1"/>
</dbReference>
<dbReference type="InterPro" id="IPR038718">
    <property type="entry name" value="SNF2-like_sf"/>
</dbReference>
<dbReference type="SMART" id="SM00487">
    <property type="entry name" value="DEXDc"/>
    <property type="match status" value="1"/>
</dbReference>
<dbReference type="PROSITE" id="PS51192">
    <property type="entry name" value="HELICASE_ATP_BIND_1"/>
    <property type="match status" value="1"/>
</dbReference>
<dbReference type="Pfam" id="PF00271">
    <property type="entry name" value="Helicase_C"/>
    <property type="match status" value="1"/>
</dbReference>
<dbReference type="SUPFAM" id="SSF52540">
    <property type="entry name" value="P-loop containing nucleoside triphosphate hydrolases"/>
    <property type="match status" value="2"/>
</dbReference>
<dbReference type="PANTHER" id="PTHR10799">
    <property type="entry name" value="SNF2/RAD54 HELICASE FAMILY"/>
    <property type="match status" value="1"/>
</dbReference>
<evidence type="ECO:0000259" key="2">
    <source>
        <dbReference type="PROSITE" id="PS51192"/>
    </source>
</evidence>
<keyword evidence="5" id="KW-1185">Reference proteome</keyword>
<evidence type="ECO:0000313" key="4">
    <source>
        <dbReference type="EMBL" id="WPR88046.1"/>
    </source>
</evidence>
<reference evidence="4 5" key="1">
    <citation type="submission" date="2023-11" db="EMBL/GenBank/DDBJ databases">
        <title>Genome sequence of Microbacterium rhizosphaerae KACC 19337.</title>
        <authorList>
            <person name="Choi H."/>
            <person name="Kim S."/>
            <person name="Kim Y."/>
            <person name="Kwon S.-W."/>
            <person name="Heo J."/>
        </authorList>
    </citation>
    <scope>NUCLEOTIDE SEQUENCE [LARGE SCALE GENOMIC DNA]</scope>
    <source>
        <strain evidence="4 5">KACC 19337</strain>
    </source>
</reference>
<dbReference type="SMART" id="SM00490">
    <property type="entry name" value="HELICc"/>
    <property type="match status" value="1"/>
</dbReference>
<evidence type="ECO:0000313" key="5">
    <source>
        <dbReference type="Proteomes" id="UP001323798"/>
    </source>
</evidence>
<dbReference type="PROSITE" id="PS51194">
    <property type="entry name" value="HELICASE_CTER"/>
    <property type="match status" value="1"/>
</dbReference>
<accession>A0ABZ0SG76</accession>
<organism evidence="4 5">
    <name type="scientific">Microbacterium rhizosphaerae</name>
    <dbReference type="NCBI Taxonomy" id="1678237"/>
    <lineage>
        <taxon>Bacteria</taxon>
        <taxon>Bacillati</taxon>
        <taxon>Actinomycetota</taxon>
        <taxon>Actinomycetes</taxon>
        <taxon>Micrococcales</taxon>
        <taxon>Microbacteriaceae</taxon>
        <taxon>Microbacterium</taxon>
    </lineage>
</organism>
<evidence type="ECO:0000259" key="3">
    <source>
        <dbReference type="PROSITE" id="PS51194"/>
    </source>
</evidence>
<dbReference type="Pfam" id="PF00176">
    <property type="entry name" value="SNF2-rel_dom"/>
    <property type="match status" value="1"/>
</dbReference>
<dbReference type="InterPro" id="IPR000330">
    <property type="entry name" value="SNF2_N"/>
</dbReference>
<dbReference type="InterPro" id="IPR027417">
    <property type="entry name" value="P-loop_NTPase"/>
</dbReference>
<dbReference type="CDD" id="cd18793">
    <property type="entry name" value="SF2_C_SNF"/>
    <property type="match status" value="1"/>
</dbReference>
<dbReference type="InterPro" id="IPR014001">
    <property type="entry name" value="Helicase_ATP-bd"/>
</dbReference>
<proteinExistence type="predicted"/>
<gene>
    <name evidence="4" type="ORF">SM116_09625</name>
</gene>
<keyword evidence="1" id="KW-0378">Hydrolase</keyword>
<evidence type="ECO:0000256" key="1">
    <source>
        <dbReference type="ARBA" id="ARBA00022801"/>
    </source>
</evidence>